<organism evidence="11 12">
    <name type="scientific">Sphingomonas aliaeris</name>
    <dbReference type="NCBI Taxonomy" id="2759526"/>
    <lineage>
        <taxon>Bacteria</taxon>
        <taxon>Pseudomonadati</taxon>
        <taxon>Pseudomonadota</taxon>
        <taxon>Alphaproteobacteria</taxon>
        <taxon>Sphingomonadales</taxon>
        <taxon>Sphingomonadaceae</taxon>
        <taxon>Sphingomonas</taxon>
    </lineage>
</organism>
<dbReference type="GO" id="GO:0005829">
    <property type="term" value="C:cytosol"/>
    <property type="evidence" value="ECO:0007669"/>
    <property type="project" value="TreeGrafter"/>
</dbReference>
<feature type="compositionally biased region" description="Polar residues" evidence="8">
    <location>
        <begin position="495"/>
        <end position="508"/>
    </location>
</feature>
<evidence type="ECO:0000256" key="5">
    <source>
        <dbReference type="ARBA" id="ARBA00022840"/>
    </source>
</evidence>
<evidence type="ECO:0000256" key="4">
    <source>
        <dbReference type="ARBA" id="ARBA00022777"/>
    </source>
</evidence>
<evidence type="ECO:0000256" key="6">
    <source>
        <dbReference type="ARBA" id="ARBA00043149"/>
    </source>
</evidence>
<name>A0A974NV19_9SPHN</name>
<evidence type="ECO:0000256" key="7">
    <source>
        <dbReference type="RuleBase" id="RU003733"/>
    </source>
</evidence>
<dbReference type="Gene3D" id="3.30.420.40">
    <property type="match status" value="2"/>
</dbReference>
<dbReference type="Proteomes" id="UP000595894">
    <property type="component" value="Chromosome"/>
</dbReference>
<evidence type="ECO:0000259" key="10">
    <source>
        <dbReference type="Pfam" id="PF02782"/>
    </source>
</evidence>
<dbReference type="InterPro" id="IPR018483">
    <property type="entry name" value="Carb_kinase_FGGY_CS"/>
</dbReference>
<dbReference type="AlphaFoldDB" id="A0A974NV19"/>
<keyword evidence="3" id="KW-0547">Nucleotide-binding</keyword>
<dbReference type="GO" id="GO:0004370">
    <property type="term" value="F:glycerol kinase activity"/>
    <property type="evidence" value="ECO:0007669"/>
    <property type="project" value="TreeGrafter"/>
</dbReference>
<comment type="similarity">
    <text evidence="1 7">Belongs to the FGGY kinase family.</text>
</comment>
<dbReference type="InterPro" id="IPR018485">
    <property type="entry name" value="FGGY_C"/>
</dbReference>
<dbReference type="InterPro" id="IPR000577">
    <property type="entry name" value="Carb_kinase_FGGY"/>
</dbReference>
<feature type="compositionally biased region" description="Basic and acidic residues" evidence="8">
    <location>
        <begin position="510"/>
        <end position="520"/>
    </location>
</feature>
<feature type="domain" description="Carbohydrate kinase FGGY C-terminal" evidence="10">
    <location>
        <begin position="260"/>
        <end position="444"/>
    </location>
</feature>
<keyword evidence="2 7" id="KW-0808">Transferase</keyword>
<dbReference type="GO" id="GO:0019563">
    <property type="term" value="P:glycerol catabolic process"/>
    <property type="evidence" value="ECO:0007669"/>
    <property type="project" value="TreeGrafter"/>
</dbReference>
<dbReference type="PANTHER" id="PTHR10196:SF69">
    <property type="entry name" value="GLYCEROL KINASE"/>
    <property type="match status" value="1"/>
</dbReference>
<dbReference type="KEGG" id="sari:H5J25_00295"/>
<dbReference type="EMBL" id="CP061035">
    <property type="protein sequence ID" value="QQV77325.1"/>
    <property type="molecule type" value="Genomic_DNA"/>
</dbReference>
<dbReference type="SUPFAM" id="SSF53067">
    <property type="entry name" value="Actin-like ATPase domain"/>
    <property type="match status" value="2"/>
</dbReference>
<evidence type="ECO:0000256" key="3">
    <source>
        <dbReference type="ARBA" id="ARBA00022741"/>
    </source>
</evidence>
<accession>A0A974NV19</accession>
<protein>
    <recommendedName>
        <fullName evidence="6">ATP:glycerol 3-phosphotransferase</fullName>
    </recommendedName>
</protein>
<keyword evidence="4 7" id="KW-0418">Kinase</keyword>
<dbReference type="PIRSF" id="PIRSF000538">
    <property type="entry name" value="GlpK"/>
    <property type="match status" value="1"/>
</dbReference>
<dbReference type="CDD" id="cd07769">
    <property type="entry name" value="ASKHA_NBD_FGGY_GK"/>
    <property type="match status" value="1"/>
</dbReference>
<evidence type="ECO:0000313" key="11">
    <source>
        <dbReference type="EMBL" id="QQV77325.1"/>
    </source>
</evidence>
<evidence type="ECO:0000259" key="9">
    <source>
        <dbReference type="Pfam" id="PF00370"/>
    </source>
</evidence>
<evidence type="ECO:0000256" key="1">
    <source>
        <dbReference type="ARBA" id="ARBA00009156"/>
    </source>
</evidence>
<feature type="region of interest" description="Disordered" evidence="8">
    <location>
        <begin position="485"/>
        <end position="520"/>
    </location>
</feature>
<keyword evidence="5" id="KW-0067">ATP-binding</keyword>
<evidence type="ECO:0000256" key="8">
    <source>
        <dbReference type="SAM" id="MobiDB-lite"/>
    </source>
</evidence>
<dbReference type="RefSeq" id="WP_202093716.1">
    <property type="nucleotide sequence ID" value="NZ_CP061035.1"/>
</dbReference>
<dbReference type="Pfam" id="PF02782">
    <property type="entry name" value="FGGY_C"/>
    <property type="match status" value="1"/>
</dbReference>
<dbReference type="PROSITE" id="PS00445">
    <property type="entry name" value="FGGY_KINASES_2"/>
    <property type="match status" value="1"/>
</dbReference>
<evidence type="ECO:0000313" key="12">
    <source>
        <dbReference type="Proteomes" id="UP000595894"/>
    </source>
</evidence>
<dbReference type="InterPro" id="IPR018484">
    <property type="entry name" value="FGGY_N"/>
</dbReference>
<dbReference type="PANTHER" id="PTHR10196">
    <property type="entry name" value="SUGAR KINASE"/>
    <property type="match status" value="1"/>
</dbReference>
<evidence type="ECO:0000256" key="2">
    <source>
        <dbReference type="ARBA" id="ARBA00022679"/>
    </source>
</evidence>
<dbReference type="Pfam" id="PF00370">
    <property type="entry name" value="FGGY_N"/>
    <property type="match status" value="1"/>
</dbReference>
<gene>
    <name evidence="11" type="ORF">H5J25_00295</name>
</gene>
<feature type="domain" description="Carbohydrate kinase FGGY N-terminal" evidence="9">
    <location>
        <begin position="6"/>
        <end position="250"/>
    </location>
</feature>
<reference evidence="12" key="1">
    <citation type="submission" date="2020-09" db="EMBL/GenBank/DDBJ databases">
        <title>Sphingomonas sp., a new species isolated from pork steak.</title>
        <authorList>
            <person name="Heidler von Heilborn D."/>
        </authorList>
    </citation>
    <scope>NUCLEOTIDE SEQUENCE [LARGE SCALE GENOMIC DNA]</scope>
</reference>
<dbReference type="GO" id="GO:0005524">
    <property type="term" value="F:ATP binding"/>
    <property type="evidence" value="ECO:0007669"/>
    <property type="project" value="UniProtKB-KW"/>
</dbReference>
<dbReference type="InterPro" id="IPR043129">
    <property type="entry name" value="ATPase_NBD"/>
</dbReference>
<sequence>MMGSAILAIDQGTSNTKTLLVAPDGSILFTRAQAMEIAYPKPGWVEQSATDIWNTVVALIAGVAEAGMTASVAALAISNQRETVVLWDAASGEPIGPAIVWQCGRSADRCAALRAAGHADDIIARSGLAVDPMFGAGKIAWLLDSVPEARDRAARGELRCGTIDTWLVWKLTGGAVHATDHSNASRTQLLNLDTLDWDPELARMFDVPLSILPGIRASDAGFGSLAAGATALPAGIPIQAVLGDSHAALFEHAATGAAVKATIGTGSSLMATTPARVHSAHGLSSTIAWSRGDRVQHAIEGNISVSGHAAAFAAEMLGLSDGDALTKLATTVDDSGGVVFVPALAGLGAPHWSSDARGSISGLTLASRPAHVARAALEAIALQIGDVFDAIEADLGTHFTDVSVDGGAARNDMLVQLVADLLDRTVLRPHIAEASALGVARLAADALGLRSSGTPTPTDRFEPNMPASRRHAIRHHWHDAVARATGPARPAGTAHAQSQRQGGHSTLRTDPPRREGATTK</sequence>
<proteinExistence type="inferred from homology"/>
<keyword evidence="12" id="KW-1185">Reference proteome</keyword>